<keyword evidence="1" id="KW-1133">Transmembrane helix</keyword>
<dbReference type="InterPro" id="IPR032523">
    <property type="entry name" value="CcmF_C"/>
</dbReference>
<protein>
    <submittedName>
        <fullName evidence="3">Cytochrome C-type biogenesis protein</fullName>
    </submittedName>
</protein>
<dbReference type="Proteomes" id="UP000254405">
    <property type="component" value="Unassembled WGS sequence"/>
</dbReference>
<evidence type="ECO:0000313" key="4">
    <source>
        <dbReference type="Proteomes" id="UP000254405"/>
    </source>
</evidence>
<name>A0A376TE03_ECOLX</name>
<dbReference type="AlphaFoldDB" id="A0A376TE03"/>
<keyword evidence="1" id="KW-0812">Transmembrane</keyword>
<accession>A0A376TE03</accession>
<feature type="domain" description="Cytochrome c-type biogenesis protein CcmF C-terminal" evidence="2">
    <location>
        <begin position="1"/>
        <end position="55"/>
    </location>
</feature>
<proteinExistence type="predicted"/>
<evidence type="ECO:0000313" key="3">
    <source>
        <dbReference type="EMBL" id="STI74943.1"/>
    </source>
</evidence>
<evidence type="ECO:0000256" key="1">
    <source>
        <dbReference type="SAM" id="Phobius"/>
    </source>
</evidence>
<evidence type="ECO:0000259" key="2">
    <source>
        <dbReference type="Pfam" id="PF16327"/>
    </source>
</evidence>
<organism evidence="3 4">
    <name type="scientific">Escherichia coli</name>
    <dbReference type="NCBI Taxonomy" id="562"/>
    <lineage>
        <taxon>Bacteria</taxon>
        <taxon>Pseudomonadati</taxon>
        <taxon>Pseudomonadota</taxon>
        <taxon>Gammaproteobacteria</taxon>
        <taxon>Enterobacterales</taxon>
        <taxon>Enterobacteriaceae</taxon>
        <taxon>Escherichia</taxon>
    </lineage>
</organism>
<feature type="transmembrane region" description="Helical" evidence="1">
    <location>
        <begin position="28"/>
        <end position="50"/>
    </location>
</feature>
<sequence length="64" mass="7063">MLVVLLGTLLPLVHKQLGLGSISIGEPFFNTMFTWLMVPFALLLGVGPLVRWGREIAHVKSAIY</sequence>
<gene>
    <name evidence="3" type="primary">ccmF_3</name>
    <name evidence="3" type="ORF">NCTC8985_00146</name>
</gene>
<reference evidence="3 4" key="1">
    <citation type="submission" date="2018-06" db="EMBL/GenBank/DDBJ databases">
        <authorList>
            <consortium name="Pathogen Informatics"/>
            <person name="Doyle S."/>
        </authorList>
    </citation>
    <scope>NUCLEOTIDE SEQUENCE [LARGE SCALE GENOMIC DNA]</scope>
    <source>
        <strain evidence="3 4">NCTC8985</strain>
    </source>
</reference>
<keyword evidence="1" id="KW-0472">Membrane</keyword>
<dbReference type="EMBL" id="UGCO01000001">
    <property type="protein sequence ID" value="STI74943.1"/>
    <property type="molecule type" value="Genomic_DNA"/>
</dbReference>
<dbReference type="Pfam" id="PF16327">
    <property type="entry name" value="CcmF_C"/>
    <property type="match status" value="1"/>
</dbReference>